<keyword evidence="3" id="KW-1185">Reference proteome</keyword>
<reference evidence="2 3" key="1">
    <citation type="submission" date="2020-07" db="EMBL/GenBank/DDBJ databases">
        <title>non toxigenic Corynebacterium sp. nov from a clinical source.</title>
        <authorList>
            <person name="Bernier A.-M."/>
            <person name="Bernard K."/>
        </authorList>
    </citation>
    <scope>NUCLEOTIDE SEQUENCE [LARGE SCALE GENOMIC DNA]</scope>
    <source>
        <strain evidence="3">NML 93-0612</strain>
    </source>
</reference>
<dbReference type="InterPro" id="IPR003672">
    <property type="entry name" value="CobN/Mg_chltase"/>
</dbReference>
<feature type="domain" description="CobN/magnesium chelatase" evidence="1">
    <location>
        <begin position="615"/>
        <end position="1028"/>
    </location>
</feature>
<organism evidence="2 3">
    <name type="scientific">Corynebacterium hindlerae</name>
    <dbReference type="NCBI Taxonomy" id="699041"/>
    <lineage>
        <taxon>Bacteria</taxon>
        <taxon>Bacillati</taxon>
        <taxon>Actinomycetota</taxon>
        <taxon>Actinomycetes</taxon>
        <taxon>Mycobacteriales</taxon>
        <taxon>Corynebacteriaceae</taxon>
        <taxon>Corynebacterium</taxon>
    </lineage>
</organism>
<name>A0A7G5FC82_9CORY</name>
<dbReference type="PANTHER" id="PTHR44119:SF1">
    <property type="entry name" value="MAGNESIUM-CHELATASE SUBUNIT CHLH, CHLOROPLASTIC"/>
    <property type="match status" value="1"/>
</dbReference>
<dbReference type="RefSeq" id="WP_182385032.1">
    <property type="nucleotide sequence ID" value="NZ_CP059833.1"/>
</dbReference>
<dbReference type="CDD" id="cd10150">
    <property type="entry name" value="CobN_like"/>
    <property type="match status" value="1"/>
</dbReference>
<dbReference type="Proteomes" id="UP000515570">
    <property type="component" value="Chromosome"/>
</dbReference>
<dbReference type="Pfam" id="PF02514">
    <property type="entry name" value="CobN-Mg_chel"/>
    <property type="match status" value="1"/>
</dbReference>
<evidence type="ECO:0000313" key="2">
    <source>
        <dbReference type="EMBL" id="QMV84223.1"/>
    </source>
</evidence>
<dbReference type="EMBL" id="CP059833">
    <property type="protein sequence ID" value="QMV84223.1"/>
    <property type="molecule type" value="Genomic_DNA"/>
</dbReference>
<dbReference type="AlphaFoldDB" id="A0A7G5FC82"/>
<accession>A0A7G5FC82</accession>
<evidence type="ECO:0000313" key="3">
    <source>
        <dbReference type="Proteomes" id="UP000515570"/>
    </source>
</evidence>
<proteinExistence type="predicted"/>
<dbReference type="PANTHER" id="PTHR44119">
    <property type="entry name" value="MAGNESIUM-CHELATASE SUBUNIT CHLH, CHLOROPLASTIC"/>
    <property type="match status" value="1"/>
</dbReference>
<protein>
    <submittedName>
        <fullName evidence="2">Cobaltochelatase subunit CobN</fullName>
    </submittedName>
</protein>
<sequence length="1047" mass="113598">MMFTIAAWGFHGPANLTVEKAKAELAQQGIAIVHIPLDQPLPDCDVVWVQGCHRPSRATEVIEAAGDKPLYTVPPNAQHLMKRTAYGEGVDKRIADALRTCTPARLVHAALLCAGEDPGECPDDIPRGRYPTAAPADPVGTVGVAASGLHVAAGDAAYIDAVAEALVAQQLRPIVWLGDPSDMSEPVDVWLNLTGFTLTGNHGAPQLERGIELAEGNDAQLITPVPLQRGTLAEWTDPGTTGLWPTAVSMNIAIPELEGATVPWVFAGRDPSTELLTPVVENVARMAERLRRLVTLRRTANKDRKLSITIFGHDGDGTVGTAAHLDVFESLLEFLRFLDQQGYTVELPANKDELIDRIVGDGGGGARSASSELGRLPAPQYARLLGAHVKRIEGAWRKTPGEVDTDGRDLIIRGAQFGNVVVGIQPQFGDVSDPAELLMRDDATPSHSFAAYYLWLEHVFGHDAMLHFGTHGALEFMPGRQTGLALDDWPLLLTGSVPHSYLYVMANPGEGTIAKRRSAAGLISYLTPPLADADLYGNLEELSIALDADASDIDRLAEACGFDAGMDRVELRRELERIRRSPIAMGLHVLGRPMLSEQTKRSVELATTYGHSPEVLNELEEKLQVNEEMTALEHAFTGYTAPVPGGDPARRPDALPTGRNIHGVDPATVPTPNAWERGRATAEELIQKHQQEHGEFPETIAMVLWGIDNIKTQGEGIAQAFALVGAQPVTGPRGRVDSYRILPLEELGRPRVDVVCTLSGVCRDVMPNPIALLDEAIREIATLNEPLAYNPIARHASDSAEELDIPLVEAAVRIFSAAPGNYGTGVNKLIQAASWDDDAELAQMYLHRMGHAWGASNGAKAHAVLERSLGTVDATFQNVDSAETSLAGVDHYFEFLGGVTKTVEKLRGQAPQSYVSHAWHAKPGVETLQDAMRLESRTRILNPKWVNAQLEHGYCGVAQVRTRLENTYGMQATTGVVDGWVFDQAAELLLLDEDMRQRMEQENPAAVNSMTTRLLEAHDRGLWDASDTHIAELEELADRLDDILEGI</sequence>
<evidence type="ECO:0000259" key="1">
    <source>
        <dbReference type="Pfam" id="PF02514"/>
    </source>
</evidence>
<gene>
    <name evidence="2" type="ORF">HW450_07480</name>
</gene>